<dbReference type="OMA" id="IECISAQ"/>
<evidence type="ECO:0000259" key="2">
    <source>
        <dbReference type="Pfam" id="PF03478"/>
    </source>
</evidence>
<sequence>MLRIIRNALLLKNLFLLHLQPMKIAERLTPGDFLRFRSVCTAWASAITVGGYSPLRNFIPWLMLSDNPYSFFSIPDSLSYHYPSDVRCIECISAQNGWLAIVHGVSKYCLINPITRSQINLPPVSRNFHVRKIVLSSTPSANISSSCIIVAMYGVLYYSLAFSRAGSTSWTSIRLTHGMEKGIEDVVYHDGNFFVISTRGQVQALDLSGHCPMVLSFVNNYAEVEVEQRGYLWTRYLVSSFGDLLLVRKQRDYVRNRRFIIMKFNPMIDSCWEEITDLGTRSLFLDNKNLTSISASEITGHKGNCIYFINEHMDFHDNYVCDVEIFDIESGTIQPCFRPELQFICSLQLPPIWFMPSLS</sequence>
<gene>
    <name evidence="3" type="ORF">A4U43_C05F19150</name>
</gene>
<evidence type="ECO:0000313" key="3">
    <source>
        <dbReference type="EMBL" id="ONK69087.1"/>
    </source>
</evidence>
<dbReference type="InterPro" id="IPR050942">
    <property type="entry name" value="F-box_BR-signaling"/>
</dbReference>
<keyword evidence="4" id="KW-1185">Reference proteome</keyword>
<feature type="domain" description="KIB1-4 beta-propeller" evidence="2">
    <location>
        <begin position="71"/>
        <end position="316"/>
    </location>
</feature>
<dbReference type="Pfam" id="PF03478">
    <property type="entry name" value="Beta-prop_KIB1-4"/>
    <property type="match status" value="1"/>
</dbReference>
<keyword evidence="1" id="KW-0732">Signal</keyword>
<evidence type="ECO:0000313" key="4">
    <source>
        <dbReference type="Proteomes" id="UP000243459"/>
    </source>
</evidence>
<protein>
    <recommendedName>
        <fullName evidence="2">KIB1-4 beta-propeller domain-containing protein</fullName>
    </recommendedName>
</protein>
<dbReference type="Gramene" id="ONK69087">
    <property type="protein sequence ID" value="ONK69087"/>
    <property type="gene ID" value="A4U43_C05F19150"/>
</dbReference>
<name>A0A5P1EV98_ASPOF</name>
<dbReference type="PANTHER" id="PTHR44259">
    <property type="entry name" value="OS07G0183000 PROTEIN-RELATED"/>
    <property type="match status" value="1"/>
</dbReference>
<organism evidence="3 4">
    <name type="scientific">Asparagus officinalis</name>
    <name type="common">Garden asparagus</name>
    <dbReference type="NCBI Taxonomy" id="4686"/>
    <lineage>
        <taxon>Eukaryota</taxon>
        <taxon>Viridiplantae</taxon>
        <taxon>Streptophyta</taxon>
        <taxon>Embryophyta</taxon>
        <taxon>Tracheophyta</taxon>
        <taxon>Spermatophyta</taxon>
        <taxon>Magnoliopsida</taxon>
        <taxon>Liliopsida</taxon>
        <taxon>Asparagales</taxon>
        <taxon>Asparagaceae</taxon>
        <taxon>Asparagoideae</taxon>
        <taxon>Asparagus</taxon>
    </lineage>
</organism>
<dbReference type="AlphaFoldDB" id="A0A5P1EV98"/>
<dbReference type="Proteomes" id="UP000243459">
    <property type="component" value="Chromosome 5"/>
</dbReference>
<accession>A0A5P1EV98</accession>
<proteinExistence type="predicted"/>
<feature type="signal peptide" evidence="1">
    <location>
        <begin position="1"/>
        <end position="25"/>
    </location>
</feature>
<evidence type="ECO:0000256" key="1">
    <source>
        <dbReference type="SAM" id="SignalP"/>
    </source>
</evidence>
<dbReference type="EMBL" id="CM007385">
    <property type="protein sequence ID" value="ONK69087.1"/>
    <property type="molecule type" value="Genomic_DNA"/>
</dbReference>
<feature type="chain" id="PRO_5024368427" description="KIB1-4 beta-propeller domain-containing protein" evidence="1">
    <location>
        <begin position="26"/>
        <end position="359"/>
    </location>
</feature>
<dbReference type="InterPro" id="IPR005174">
    <property type="entry name" value="KIB1-4_b-propeller"/>
</dbReference>
<reference evidence="4" key="1">
    <citation type="journal article" date="2017" name="Nat. Commun.">
        <title>The asparagus genome sheds light on the origin and evolution of a young Y chromosome.</title>
        <authorList>
            <person name="Harkess A."/>
            <person name="Zhou J."/>
            <person name="Xu C."/>
            <person name="Bowers J.E."/>
            <person name="Van der Hulst R."/>
            <person name="Ayyampalayam S."/>
            <person name="Mercati F."/>
            <person name="Riccardi P."/>
            <person name="McKain M.R."/>
            <person name="Kakrana A."/>
            <person name="Tang H."/>
            <person name="Ray J."/>
            <person name="Groenendijk J."/>
            <person name="Arikit S."/>
            <person name="Mathioni S.M."/>
            <person name="Nakano M."/>
            <person name="Shan H."/>
            <person name="Telgmann-Rauber A."/>
            <person name="Kanno A."/>
            <person name="Yue Z."/>
            <person name="Chen H."/>
            <person name="Li W."/>
            <person name="Chen Y."/>
            <person name="Xu X."/>
            <person name="Zhang Y."/>
            <person name="Luo S."/>
            <person name="Chen H."/>
            <person name="Gao J."/>
            <person name="Mao Z."/>
            <person name="Pires J.C."/>
            <person name="Luo M."/>
            <person name="Kudrna D."/>
            <person name="Wing R.A."/>
            <person name="Meyers B.C."/>
            <person name="Yi K."/>
            <person name="Kong H."/>
            <person name="Lavrijsen P."/>
            <person name="Sunseri F."/>
            <person name="Falavigna A."/>
            <person name="Ye Y."/>
            <person name="Leebens-Mack J.H."/>
            <person name="Chen G."/>
        </authorList>
    </citation>
    <scope>NUCLEOTIDE SEQUENCE [LARGE SCALE GENOMIC DNA]</scope>
    <source>
        <strain evidence="4">cv. DH0086</strain>
    </source>
</reference>